<evidence type="ECO:0000256" key="5">
    <source>
        <dbReference type="ARBA" id="ARBA00022475"/>
    </source>
</evidence>
<dbReference type="Pfam" id="PF03062">
    <property type="entry name" value="MBOAT"/>
    <property type="match status" value="1"/>
</dbReference>
<evidence type="ECO:0000256" key="4">
    <source>
        <dbReference type="ARBA" id="ARBA00016084"/>
    </source>
</evidence>
<gene>
    <name evidence="15" type="primary">dltB</name>
    <name evidence="15" type="ORF">NCTC10283_01540</name>
</gene>
<dbReference type="Proteomes" id="UP000254209">
    <property type="component" value="Unassembled WGS sequence"/>
</dbReference>
<accession>A0A376BSL7</accession>
<evidence type="ECO:0000313" key="15">
    <source>
        <dbReference type="EMBL" id="SSY79987.1"/>
    </source>
</evidence>
<dbReference type="STRING" id="1120980.GCA_000745955_00678"/>
<dbReference type="AlphaFoldDB" id="A0A376BSL7"/>
<dbReference type="PIRSF" id="PIRSF016636">
    <property type="entry name" value="AlgI_DltB"/>
    <property type="match status" value="1"/>
</dbReference>
<evidence type="ECO:0000256" key="1">
    <source>
        <dbReference type="ARBA" id="ARBA00004651"/>
    </source>
</evidence>
<dbReference type="GO" id="GO:0016746">
    <property type="term" value="F:acyltransferase activity"/>
    <property type="evidence" value="ECO:0007669"/>
    <property type="project" value="UniProtKB-KW"/>
</dbReference>
<dbReference type="GO" id="GO:0005886">
    <property type="term" value="C:plasma membrane"/>
    <property type="evidence" value="ECO:0007669"/>
    <property type="project" value="UniProtKB-SubCell"/>
</dbReference>
<dbReference type="PANTHER" id="PTHR13285:SF23">
    <property type="entry name" value="TEICHOIC ACID D-ALANYLTRANSFERASE"/>
    <property type="match status" value="1"/>
</dbReference>
<evidence type="ECO:0000256" key="11">
    <source>
        <dbReference type="ARBA" id="ARBA00023315"/>
    </source>
</evidence>
<keyword evidence="9 14" id="KW-1133">Transmembrane helix</keyword>
<protein>
    <recommendedName>
        <fullName evidence="4">Probable alginate O-acetylase AlgI</fullName>
    </recommendedName>
    <alternativeName>
        <fullName evidence="12">Alginate biosynthesis protein AlgI</fullName>
    </alternativeName>
</protein>
<keyword evidence="5 13" id="KW-1003">Cell membrane</keyword>
<dbReference type="InterPro" id="IPR004299">
    <property type="entry name" value="MBOAT_fam"/>
</dbReference>
<dbReference type="EMBL" id="UFSO01000003">
    <property type="protein sequence ID" value="SSY79987.1"/>
    <property type="molecule type" value="Genomic_DNA"/>
</dbReference>
<evidence type="ECO:0000256" key="12">
    <source>
        <dbReference type="ARBA" id="ARBA00031030"/>
    </source>
</evidence>
<sequence>MSFLSIEFTVFWLCFLVLYWSMGQFPRHQNKLLLMTSLALLYQINGFFMAAVVGFAALIFLIARKIVKHSHTQYKKRWLRVGIFISLINLAFFKYFDFFSADVKTWIQSDLMDIIMPLGISYYTFQAVAYLVSLYKQEHHLRLSFPNLLLHLSFFPTITSGPIIRAGEQKSILGAQTGISAQLNSHQARYMVRPALAISLILLGVVKKWWLVSALADNWVNPVFENPLQYDGLSVLAAIYGYTFQLFLDFSGYTDLVVGLAMLLGFQLPQNFAMPLIAHNLRDFWERWHMTLSAWIRDYVYIPLGGSRAGFTRTQINVLLAMTLSGIWHGYGWNFLLWGLLHGVGLVLLNVADRKFGREAVLRRITFGKLFGILTTLSFVSATFVVFRTQSLEEVRLMFVALFGGGQGWGVPDLSVVLLLTIFVLTLCTYRLLVWGFNWAVGALERLPVYLWFMPISLVLLFLLIVAPSGIPGFIYAHF</sequence>
<keyword evidence="6 13" id="KW-0808">Transferase</keyword>
<reference evidence="15 16" key="1">
    <citation type="submission" date="2018-06" db="EMBL/GenBank/DDBJ databases">
        <authorList>
            <consortium name="Pathogen Informatics"/>
            <person name="Doyle S."/>
        </authorList>
    </citation>
    <scope>NUCLEOTIDE SEQUENCE [LARGE SCALE GENOMIC DNA]</scope>
    <source>
        <strain evidence="15 16">NCTC10283</strain>
    </source>
</reference>
<feature type="transmembrane region" description="Helical" evidence="14">
    <location>
        <begin position="78"/>
        <end position="96"/>
    </location>
</feature>
<name>A0A376BSL7_9NEIS</name>
<comment type="subcellular location">
    <subcellularLocation>
        <location evidence="1">Cell membrane</location>
        <topology evidence="1">Multi-pass membrane protein</topology>
    </subcellularLocation>
</comment>
<dbReference type="PIRSF" id="PIRSF500217">
    <property type="entry name" value="AlgI"/>
    <property type="match status" value="1"/>
</dbReference>
<evidence type="ECO:0000256" key="14">
    <source>
        <dbReference type="SAM" id="Phobius"/>
    </source>
</evidence>
<evidence type="ECO:0000256" key="7">
    <source>
        <dbReference type="ARBA" id="ARBA00022692"/>
    </source>
</evidence>
<keyword evidence="10 13" id="KW-0472">Membrane</keyword>
<dbReference type="InterPro" id="IPR024194">
    <property type="entry name" value="Ac/AlaTfrase_AlgI/DltB"/>
</dbReference>
<feature type="transmembrane region" description="Helical" evidence="14">
    <location>
        <begin position="257"/>
        <end position="278"/>
    </location>
</feature>
<feature type="transmembrane region" description="Helical" evidence="14">
    <location>
        <begin position="232"/>
        <end position="250"/>
    </location>
</feature>
<feature type="transmembrane region" description="Helical" evidence="14">
    <location>
        <begin position="370"/>
        <end position="387"/>
    </location>
</feature>
<proteinExistence type="inferred from homology"/>
<evidence type="ECO:0000256" key="8">
    <source>
        <dbReference type="ARBA" id="ARBA00022841"/>
    </source>
</evidence>
<dbReference type="RefSeq" id="WP_034291657.1">
    <property type="nucleotide sequence ID" value="NZ_CP091519.2"/>
</dbReference>
<evidence type="ECO:0000256" key="2">
    <source>
        <dbReference type="ARBA" id="ARBA00005182"/>
    </source>
</evidence>
<feature type="transmembrane region" description="Helical" evidence="14">
    <location>
        <begin position="190"/>
        <end position="212"/>
    </location>
</feature>
<dbReference type="InterPro" id="IPR028362">
    <property type="entry name" value="AlgI"/>
</dbReference>
<keyword evidence="16" id="KW-1185">Reference proteome</keyword>
<comment type="pathway">
    <text evidence="2">Glycan biosynthesis; alginate biosynthesis.</text>
</comment>
<dbReference type="PANTHER" id="PTHR13285">
    <property type="entry name" value="ACYLTRANSFERASE"/>
    <property type="match status" value="1"/>
</dbReference>
<feature type="transmembrane region" description="Helical" evidence="14">
    <location>
        <begin position="116"/>
        <end position="135"/>
    </location>
</feature>
<dbReference type="InterPro" id="IPR051085">
    <property type="entry name" value="MB_O-acyltransferase"/>
</dbReference>
<dbReference type="OrthoDB" id="139172at2"/>
<evidence type="ECO:0000256" key="10">
    <source>
        <dbReference type="ARBA" id="ARBA00023136"/>
    </source>
</evidence>
<feature type="transmembrane region" description="Helical" evidence="14">
    <location>
        <begin position="47"/>
        <end position="66"/>
    </location>
</feature>
<evidence type="ECO:0000256" key="13">
    <source>
        <dbReference type="PIRNR" id="PIRNR016636"/>
    </source>
</evidence>
<keyword evidence="7 14" id="KW-0812">Transmembrane</keyword>
<dbReference type="GO" id="GO:0042121">
    <property type="term" value="P:alginic acid biosynthetic process"/>
    <property type="evidence" value="ECO:0007669"/>
    <property type="project" value="UniProtKB-KW"/>
</dbReference>
<organism evidence="15 16">
    <name type="scientific">Alysiella crassa</name>
    <dbReference type="NCBI Taxonomy" id="153491"/>
    <lineage>
        <taxon>Bacteria</taxon>
        <taxon>Pseudomonadati</taxon>
        <taxon>Pseudomonadota</taxon>
        <taxon>Betaproteobacteria</taxon>
        <taxon>Neisseriales</taxon>
        <taxon>Neisseriaceae</taxon>
        <taxon>Alysiella</taxon>
    </lineage>
</organism>
<evidence type="ECO:0000256" key="9">
    <source>
        <dbReference type="ARBA" id="ARBA00022989"/>
    </source>
</evidence>
<evidence type="ECO:0000313" key="16">
    <source>
        <dbReference type="Proteomes" id="UP000254209"/>
    </source>
</evidence>
<feature type="transmembrane region" description="Helical" evidence="14">
    <location>
        <begin position="331"/>
        <end position="349"/>
    </location>
</feature>
<keyword evidence="8" id="KW-0016">Alginate biosynthesis</keyword>
<comment type="similarity">
    <text evidence="3 13">Belongs to the membrane-bound acyltransferase family.</text>
</comment>
<feature type="transmembrane region" description="Helical" evidence="14">
    <location>
        <begin position="416"/>
        <end position="437"/>
    </location>
</feature>
<evidence type="ECO:0000256" key="6">
    <source>
        <dbReference type="ARBA" id="ARBA00022679"/>
    </source>
</evidence>
<feature type="transmembrane region" description="Helical" evidence="14">
    <location>
        <begin position="449"/>
        <end position="477"/>
    </location>
</feature>
<evidence type="ECO:0000256" key="3">
    <source>
        <dbReference type="ARBA" id="ARBA00010323"/>
    </source>
</evidence>
<keyword evidence="11 13" id="KW-0012">Acyltransferase</keyword>